<dbReference type="InterPro" id="IPR011090">
    <property type="entry name" value="Integr_conj_element_PFL4709"/>
</dbReference>
<gene>
    <name evidence="2" type="ORF">AU492_12375</name>
</gene>
<keyword evidence="1" id="KW-0732">Signal</keyword>
<feature type="chain" id="PRO_5047271090" evidence="1">
    <location>
        <begin position="20"/>
        <end position="135"/>
    </location>
</feature>
<reference evidence="2 3" key="1">
    <citation type="submission" date="2016-02" db="EMBL/GenBank/DDBJ databases">
        <title>Species-wide whole genome sequencing reveals diversity, host range in Lonsdalea quercina.</title>
        <authorList>
            <person name="Li Y."/>
        </authorList>
    </citation>
    <scope>NUCLEOTIDE SEQUENCE [LARGE SCALE GENOMIC DNA]</scope>
    <source>
        <strain evidence="2 3">CFCC 12721</strain>
    </source>
</reference>
<dbReference type="Proteomes" id="UP000250186">
    <property type="component" value="Unassembled WGS sequence"/>
</dbReference>
<evidence type="ECO:0000256" key="1">
    <source>
        <dbReference type="SAM" id="SignalP"/>
    </source>
</evidence>
<organism evidence="2 3">
    <name type="scientific">Lonsdalea populi</name>
    <dbReference type="NCBI Taxonomy" id="1172565"/>
    <lineage>
        <taxon>Bacteria</taxon>
        <taxon>Pseudomonadati</taxon>
        <taxon>Pseudomonadota</taxon>
        <taxon>Gammaproteobacteria</taxon>
        <taxon>Enterobacterales</taxon>
        <taxon>Pectobacteriaceae</taxon>
        <taxon>Lonsdalea</taxon>
    </lineage>
</organism>
<dbReference type="PROSITE" id="PS51257">
    <property type="entry name" value="PROKAR_LIPOPROTEIN"/>
    <property type="match status" value="1"/>
</dbReference>
<evidence type="ECO:0000313" key="3">
    <source>
        <dbReference type="Proteomes" id="UP000250186"/>
    </source>
</evidence>
<proteinExistence type="predicted"/>
<dbReference type="Pfam" id="PF07511">
    <property type="entry name" value="DUF1525"/>
    <property type="match status" value="1"/>
</dbReference>
<sequence length="135" mass="14724">MKVPVCCLAALLLTSGACADTVIYTDSKHPITRDPGPGVSVILLDAPEQLQAQQFGSLSADPFQAEQQAREVIRSSAFEQNQRNLAEAYSRLAHAWSLGLDKYPAVVFDDKWVVYGTTDIGVATQQLNAWKETAQ</sequence>
<feature type="signal peptide" evidence="1">
    <location>
        <begin position="1"/>
        <end position="19"/>
    </location>
</feature>
<dbReference type="RefSeq" id="WP_112092597.1">
    <property type="nucleotide sequence ID" value="NZ_LUSR01000073.1"/>
</dbReference>
<comment type="caution">
    <text evidence="2">The sequence shown here is derived from an EMBL/GenBank/DDBJ whole genome shotgun (WGS) entry which is preliminary data.</text>
</comment>
<dbReference type="NCBIfam" id="TIGR03757">
    <property type="entry name" value="conj_TIGR03757"/>
    <property type="match status" value="1"/>
</dbReference>
<keyword evidence="3" id="KW-1185">Reference proteome</keyword>
<evidence type="ECO:0000313" key="2">
    <source>
        <dbReference type="EMBL" id="RAT32514.1"/>
    </source>
</evidence>
<protein>
    <submittedName>
        <fullName evidence="2">Conjugal transfer protein</fullName>
    </submittedName>
</protein>
<accession>A0ABX9EMQ0</accession>
<dbReference type="EMBL" id="LUSW01000028">
    <property type="protein sequence ID" value="RAT32514.1"/>
    <property type="molecule type" value="Genomic_DNA"/>
</dbReference>
<name>A0ABX9EMQ0_9GAMM</name>